<organism evidence="2 3">
    <name type="scientific">Actinocatenispora thailandica</name>
    <dbReference type="NCBI Taxonomy" id="227318"/>
    <lineage>
        <taxon>Bacteria</taxon>
        <taxon>Bacillati</taxon>
        <taxon>Actinomycetota</taxon>
        <taxon>Actinomycetes</taxon>
        <taxon>Micromonosporales</taxon>
        <taxon>Micromonosporaceae</taxon>
        <taxon>Actinocatenispora</taxon>
    </lineage>
</organism>
<keyword evidence="3" id="KW-1185">Reference proteome</keyword>
<dbReference type="AlphaFoldDB" id="A0A7R7DUP3"/>
<evidence type="ECO:0000313" key="2">
    <source>
        <dbReference type="EMBL" id="BCJ37757.1"/>
    </source>
</evidence>
<feature type="compositionally biased region" description="Gly residues" evidence="1">
    <location>
        <begin position="21"/>
        <end position="32"/>
    </location>
</feature>
<name>A0A7R7DUP3_9ACTN</name>
<evidence type="ECO:0000313" key="3">
    <source>
        <dbReference type="Proteomes" id="UP000611640"/>
    </source>
</evidence>
<gene>
    <name evidence="2" type="ORF">Athai_52600</name>
</gene>
<dbReference type="EMBL" id="AP023355">
    <property type="protein sequence ID" value="BCJ37757.1"/>
    <property type="molecule type" value="Genomic_DNA"/>
</dbReference>
<reference evidence="2 3" key="1">
    <citation type="submission" date="2020-08" db="EMBL/GenBank/DDBJ databases">
        <title>Whole genome shotgun sequence of Actinocatenispora thailandica NBRC 105041.</title>
        <authorList>
            <person name="Komaki H."/>
            <person name="Tamura T."/>
        </authorList>
    </citation>
    <scope>NUCLEOTIDE SEQUENCE [LARGE SCALE GENOMIC DNA]</scope>
    <source>
        <strain evidence="2 3">NBRC 105041</strain>
    </source>
</reference>
<dbReference type="KEGG" id="atl:Athai_52600"/>
<sequence length="62" mass="5736">MPAATPASARPLADRYNRGPVGAGAAGGGTTGGRQFGAIAGIGVVGQPAGSCRVAPPGAHGP</sequence>
<feature type="region of interest" description="Disordered" evidence="1">
    <location>
        <begin position="1"/>
        <end position="32"/>
    </location>
</feature>
<evidence type="ECO:0000256" key="1">
    <source>
        <dbReference type="SAM" id="MobiDB-lite"/>
    </source>
</evidence>
<accession>A0A7R7DUP3</accession>
<protein>
    <submittedName>
        <fullName evidence="2">Uncharacterized protein</fullName>
    </submittedName>
</protein>
<proteinExistence type="predicted"/>
<dbReference type="Proteomes" id="UP000611640">
    <property type="component" value="Chromosome"/>
</dbReference>